<feature type="region of interest" description="Disordered" evidence="1">
    <location>
        <begin position="335"/>
        <end position="377"/>
    </location>
</feature>
<sequence length="1103" mass="117574">MRSTRPTQTSQLCGSRCSEFPGPASCRAELGRCPRGSRGSRCSLQPEPHRKLGGLGSREAEFRHGAPGTSELLPLSAFLSPAEAGGATSGESHQDKGQKPHLEHSSQGEQPQQSLHLTALVQLVKEIPEFLFGEVKGTEDYSESGSTSLDGEQTSPEVAVVVEACPPRGLLNSLPESPASHPSLATTPTGSSTSSGPPGDWAHGSPLPAIGTDDKPLSIEKEGVGASRETSIHSTQSLGQSKSYLRQERGSMGTGTLPENSPLQGLINCLKEILVPRPQHRGTAPDLPPSLPGLSVLKQTRAEVEAGSLPCPVKTEAASGDCPLQGLLNCLKEIPKAPDRRPSPSGASDLQLQEDPGKRHSGGMRHLQTPPHPSHEAGSMLATVKVEDGWAQSPPVPASCQLSRQGYSSYSTGDNREVRVPRWGPMTLASRASSSPLEALEACLKGIPPGGSSPLQSLAISWSRSPQPGDAGSQRFELQQQGSHSEEATREPLLPLSLQGYMREGPGVHPCGSQGTPTSFSSASSTDGDLDFRSPRSSQGQRLGKGYPPGNSPLQGLENCLREIPIPRPQAAWPCSSAVNRGLKRTEPRNWTGDREGLRGEASEPPHLRQRPGEVPSRSLHQDSPQTCTPTCHQVTTRPGTWQWPQEETATMPSPLHRLENSLRGILPVRPLRFTCVTGPGPSPSPCSSSSFSSSDGEDLRPEPAFWQSPLQQKDQPPSCKDPVRLCPVSGASPRVNSNSCSAEDPERTEPRDCSSLSAGRAEEKSHPPRREDGAERTCQPGPVTNAEGKGGGKEAAAGHPSPAPQLEEKPEPKGTGDSRDLEPEHRPPSAAARTQGKLLSGDPPESPSKSPLPTTVLSKWSPTSLQPPCPCGRSLQQELHNLGTTLTDKLDRLAAALAGLTQEVATMKTQMDQLRRRPRSLGPKGQGSWRLALPQRPRWVNRLDHRHLPYWRQKGPTRPRPKILRTQAEGCKTGDRPGLSRGKGSLVPQLPPEASLVESSRPTCSSSQQISSTPGVHTVLTAHPPLEHTACHQNPLSPSVPTSVQVPLVASPATSADTESPAARVAAISIPNQPKEPDSLLGEALSRDLWGGDHRDPRWGAH</sequence>
<feature type="compositionally biased region" description="Basic and acidic residues" evidence="1">
    <location>
        <begin position="807"/>
        <end position="828"/>
    </location>
</feature>
<keyword evidence="3" id="KW-1185">Reference proteome</keyword>
<dbReference type="PANTHER" id="PTHR22740:SF3">
    <property type="entry name" value="PROTEIN KRBA1"/>
    <property type="match status" value="1"/>
</dbReference>
<feature type="compositionally biased region" description="Polar residues" evidence="1">
    <location>
        <begin position="455"/>
        <end position="466"/>
    </location>
</feature>
<feature type="region of interest" description="Disordered" evidence="1">
    <location>
        <begin position="584"/>
        <end position="645"/>
    </location>
</feature>
<feature type="compositionally biased region" description="Polar residues" evidence="1">
    <location>
        <begin position="622"/>
        <end position="645"/>
    </location>
</feature>
<feature type="compositionally biased region" description="Basic and acidic residues" evidence="1">
    <location>
        <begin position="212"/>
        <end position="223"/>
    </location>
</feature>
<dbReference type="GeneTree" id="ENSGT00390000006211"/>
<feature type="compositionally biased region" description="Low complexity" evidence="1">
    <location>
        <begin position="186"/>
        <end position="199"/>
    </location>
</feature>
<organism evidence="2 3">
    <name type="scientific">Mus spicilegus</name>
    <name type="common">Mound-building mouse</name>
    <dbReference type="NCBI Taxonomy" id="10103"/>
    <lineage>
        <taxon>Eukaryota</taxon>
        <taxon>Metazoa</taxon>
        <taxon>Chordata</taxon>
        <taxon>Craniata</taxon>
        <taxon>Vertebrata</taxon>
        <taxon>Euteleostomi</taxon>
        <taxon>Mammalia</taxon>
        <taxon>Eutheria</taxon>
        <taxon>Euarchontoglires</taxon>
        <taxon>Glires</taxon>
        <taxon>Rodentia</taxon>
        <taxon>Myomorpha</taxon>
        <taxon>Muroidea</taxon>
        <taxon>Muridae</taxon>
        <taxon>Murinae</taxon>
        <taxon>Mus</taxon>
        <taxon>Mus</taxon>
    </lineage>
</organism>
<reference evidence="2" key="1">
    <citation type="submission" date="2025-08" db="UniProtKB">
        <authorList>
            <consortium name="Ensembl"/>
        </authorList>
    </citation>
    <scope>IDENTIFICATION</scope>
</reference>
<feature type="compositionally biased region" description="Basic and acidic residues" evidence="1">
    <location>
        <begin position="584"/>
        <end position="607"/>
    </location>
</feature>
<reference evidence="2" key="2">
    <citation type="submission" date="2025-09" db="UniProtKB">
        <authorList>
            <consortium name="Ensembl"/>
        </authorList>
    </citation>
    <scope>IDENTIFICATION</scope>
</reference>
<feature type="region of interest" description="Disordered" evidence="1">
    <location>
        <begin position="455"/>
        <end position="556"/>
    </location>
</feature>
<feature type="region of interest" description="Disordered" evidence="1">
    <location>
        <begin position="910"/>
        <end position="930"/>
    </location>
</feature>
<dbReference type="InterPro" id="IPR029317">
    <property type="entry name" value="KRBA1_rpt"/>
</dbReference>
<feature type="compositionally biased region" description="Basic and acidic residues" evidence="1">
    <location>
        <begin position="92"/>
        <end position="106"/>
    </location>
</feature>
<feature type="region of interest" description="Disordered" evidence="1">
    <location>
        <begin position="34"/>
        <end position="112"/>
    </location>
</feature>
<proteinExistence type="predicted"/>
<dbReference type="Pfam" id="PF15287">
    <property type="entry name" value="KRBA1"/>
    <property type="match status" value="5"/>
</dbReference>
<dbReference type="Proteomes" id="UP000694415">
    <property type="component" value="Unplaced"/>
</dbReference>
<evidence type="ECO:0000256" key="1">
    <source>
        <dbReference type="SAM" id="MobiDB-lite"/>
    </source>
</evidence>
<feature type="compositionally biased region" description="Basic and acidic residues" evidence="1">
    <location>
        <begin position="1091"/>
        <end position="1103"/>
    </location>
</feature>
<name>A0A8C6HQX9_MUSSI</name>
<protein>
    <submittedName>
        <fullName evidence="2">KRAB-A domain containing 1</fullName>
    </submittedName>
</protein>
<dbReference type="SMART" id="SM01258">
    <property type="entry name" value="KRBA1"/>
    <property type="match status" value="6"/>
</dbReference>
<dbReference type="AlphaFoldDB" id="A0A8C6HQX9"/>
<accession>A0A8C6HQX9</accession>
<feature type="compositionally biased region" description="Polar residues" evidence="1">
    <location>
        <begin position="513"/>
        <end position="527"/>
    </location>
</feature>
<feature type="compositionally biased region" description="Polar residues" evidence="1">
    <location>
        <begin position="228"/>
        <end position="242"/>
    </location>
</feature>
<evidence type="ECO:0000313" key="2">
    <source>
        <dbReference type="Ensembl" id="ENSMSIP00000025835.1"/>
    </source>
</evidence>
<feature type="compositionally biased region" description="Basic and acidic residues" evidence="1">
    <location>
        <begin position="761"/>
        <end position="776"/>
    </location>
</feature>
<feature type="region of interest" description="Disordered" evidence="1">
    <location>
        <begin position="677"/>
        <end position="873"/>
    </location>
</feature>
<dbReference type="PANTHER" id="PTHR22740">
    <property type="entry name" value="PROTEIN KRBA1"/>
    <property type="match status" value="1"/>
</dbReference>
<feature type="compositionally biased region" description="Low complexity" evidence="1">
    <location>
        <begin position="686"/>
        <end position="695"/>
    </location>
</feature>
<dbReference type="Ensembl" id="ENSMSIT00000032587.1">
    <property type="protein sequence ID" value="ENSMSIP00000025835.1"/>
    <property type="gene ID" value="ENSMSIG00000021575.1"/>
</dbReference>
<evidence type="ECO:0000313" key="3">
    <source>
        <dbReference type="Proteomes" id="UP000694415"/>
    </source>
</evidence>
<feature type="region of interest" description="Disordered" evidence="1">
    <location>
        <begin position="169"/>
        <end position="242"/>
    </location>
</feature>
<dbReference type="InterPro" id="IPR040095">
    <property type="entry name" value="KRBA1"/>
</dbReference>
<feature type="compositionally biased region" description="Low complexity" evidence="1">
    <location>
        <begin position="34"/>
        <end position="43"/>
    </location>
</feature>
<feature type="region of interest" description="Disordered" evidence="1">
    <location>
        <begin position="1068"/>
        <end position="1103"/>
    </location>
</feature>
<feature type="compositionally biased region" description="Polar residues" evidence="1">
    <location>
        <begin position="848"/>
        <end position="865"/>
    </location>
</feature>